<evidence type="ECO:0000313" key="15">
    <source>
        <dbReference type="Proteomes" id="UP000054342"/>
    </source>
</evidence>
<evidence type="ECO:0000256" key="8">
    <source>
        <dbReference type="ARBA" id="ARBA00022723"/>
    </source>
</evidence>
<dbReference type="GO" id="GO:0019133">
    <property type="term" value="F:choline monooxygenase activity"/>
    <property type="evidence" value="ECO:0007669"/>
    <property type="project" value="UniProtKB-EC"/>
</dbReference>
<keyword evidence="15" id="KW-1185">Reference proteome</keyword>
<dbReference type="Pfam" id="PF00355">
    <property type="entry name" value="Rieske"/>
    <property type="match status" value="1"/>
</dbReference>
<dbReference type="OrthoDB" id="426882at2759"/>
<reference evidence="14 15" key="1">
    <citation type="submission" date="2015-01" db="EMBL/GenBank/DDBJ databases">
        <title>The Genome Sequence of Exophiala xenobiotica CBS118157.</title>
        <authorList>
            <consortium name="The Broad Institute Genomics Platform"/>
            <person name="Cuomo C."/>
            <person name="de Hoog S."/>
            <person name="Gorbushina A."/>
            <person name="Stielow B."/>
            <person name="Teixiera M."/>
            <person name="Abouelleil A."/>
            <person name="Chapman S.B."/>
            <person name="Priest M."/>
            <person name="Young S.K."/>
            <person name="Wortman J."/>
            <person name="Nusbaum C."/>
            <person name="Birren B."/>
        </authorList>
    </citation>
    <scope>NUCLEOTIDE SEQUENCE [LARGE SCALE GENOMIC DNA]</scope>
    <source>
        <strain evidence="14 15">CBS 118157</strain>
    </source>
</reference>
<comment type="catalytic activity">
    <reaction evidence="12">
        <text>choline + 2 reduced [2Fe-2S]-[ferredoxin] + O2 + 2 H(+) = betaine aldehyde hydrate + 2 oxidized [2Fe-2S]-[ferredoxin] + H2O</text>
        <dbReference type="Rhea" id="RHEA:17769"/>
        <dbReference type="Rhea" id="RHEA-COMP:10000"/>
        <dbReference type="Rhea" id="RHEA-COMP:10001"/>
        <dbReference type="ChEBI" id="CHEBI:15354"/>
        <dbReference type="ChEBI" id="CHEBI:15377"/>
        <dbReference type="ChEBI" id="CHEBI:15378"/>
        <dbReference type="ChEBI" id="CHEBI:15379"/>
        <dbReference type="ChEBI" id="CHEBI:15870"/>
        <dbReference type="ChEBI" id="CHEBI:33737"/>
        <dbReference type="ChEBI" id="CHEBI:33738"/>
        <dbReference type="EC" id="1.14.15.7"/>
    </reaction>
</comment>
<keyword evidence="9" id="KW-0560">Oxidoreductase</keyword>
<dbReference type="PANTHER" id="PTHR43756">
    <property type="entry name" value="CHOLINE MONOOXYGENASE, CHLOROPLASTIC"/>
    <property type="match status" value="1"/>
</dbReference>
<keyword evidence="11" id="KW-0411">Iron-sulfur</keyword>
<dbReference type="CDD" id="cd00680">
    <property type="entry name" value="RHO_alpha_C"/>
    <property type="match status" value="1"/>
</dbReference>
<evidence type="ECO:0000256" key="6">
    <source>
        <dbReference type="ARBA" id="ARBA00014931"/>
    </source>
</evidence>
<comment type="cofactor">
    <cofactor evidence="1">
        <name>Fe cation</name>
        <dbReference type="ChEBI" id="CHEBI:24875"/>
    </cofactor>
</comment>
<dbReference type="CDD" id="cd03469">
    <property type="entry name" value="Rieske_RO_Alpha_N"/>
    <property type="match status" value="1"/>
</dbReference>
<dbReference type="Proteomes" id="UP000054342">
    <property type="component" value="Unassembled WGS sequence"/>
</dbReference>
<dbReference type="UniPathway" id="UPA00529">
    <property type="reaction ID" value="UER00430"/>
</dbReference>
<dbReference type="GO" id="GO:0051537">
    <property type="term" value="F:2 iron, 2 sulfur cluster binding"/>
    <property type="evidence" value="ECO:0007669"/>
    <property type="project" value="UniProtKB-KW"/>
</dbReference>
<dbReference type="EC" id="1.14.15.7" evidence="5"/>
<proteinExistence type="inferred from homology"/>
<evidence type="ECO:0000256" key="7">
    <source>
        <dbReference type="ARBA" id="ARBA00022714"/>
    </source>
</evidence>
<dbReference type="PRINTS" id="PR00090">
    <property type="entry name" value="RNGDIOXGNASE"/>
</dbReference>
<dbReference type="EMBL" id="KN847322">
    <property type="protein sequence ID" value="KIW51615.1"/>
    <property type="molecule type" value="Genomic_DNA"/>
</dbReference>
<dbReference type="HOGENOM" id="CLU_026244_1_2_1"/>
<keyword evidence="8" id="KW-0479">Metal-binding</keyword>
<dbReference type="InterPro" id="IPR036922">
    <property type="entry name" value="Rieske_2Fe-2S_sf"/>
</dbReference>
<dbReference type="InterPro" id="IPR015879">
    <property type="entry name" value="Ring_hydroxy_dOase_asu_C_dom"/>
</dbReference>
<keyword evidence="7" id="KW-0001">2Fe-2S</keyword>
<dbReference type="GO" id="GO:0005506">
    <property type="term" value="F:iron ion binding"/>
    <property type="evidence" value="ECO:0007669"/>
    <property type="project" value="InterPro"/>
</dbReference>
<comment type="pathway">
    <text evidence="3">Amine and polyamine biosynthesis; betaine biosynthesis via choline pathway; betaine aldehyde from choline (monooxygenase route): step 1/1.</text>
</comment>
<dbReference type="Pfam" id="PF00848">
    <property type="entry name" value="Ring_hydroxyl_A"/>
    <property type="match status" value="1"/>
</dbReference>
<organism evidence="14 15">
    <name type="scientific">Exophiala xenobiotica</name>
    <dbReference type="NCBI Taxonomy" id="348802"/>
    <lineage>
        <taxon>Eukaryota</taxon>
        <taxon>Fungi</taxon>
        <taxon>Dikarya</taxon>
        <taxon>Ascomycota</taxon>
        <taxon>Pezizomycotina</taxon>
        <taxon>Eurotiomycetes</taxon>
        <taxon>Chaetothyriomycetidae</taxon>
        <taxon>Chaetothyriales</taxon>
        <taxon>Herpotrichiellaceae</taxon>
        <taxon>Exophiala</taxon>
    </lineage>
</organism>
<evidence type="ECO:0000256" key="3">
    <source>
        <dbReference type="ARBA" id="ARBA00004866"/>
    </source>
</evidence>
<gene>
    <name evidence="14" type="ORF">PV05_10319</name>
</gene>
<dbReference type="GeneID" id="25332227"/>
<comment type="similarity">
    <text evidence="4">Belongs to the choline monooxygenase family.</text>
</comment>
<dbReference type="Gene3D" id="2.102.10.10">
    <property type="entry name" value="Rieske [2Fe-2S] iron-sulphur domain"/>
    <property type="match status" value="1"/>
</dbReference>
<dbReference type="PROSITE" id="PS51296">
    <property type="entry name" value="RIESKE"/>
    <property type="match status" value="1"/>
</dbReference>
<evidence type="ECO:0000256" key="11">
    <source>
        <dbReference type="ARBA" id="ARBA00023014"/>
    </source>
</evidence>
<dbReference type="RefSeq" id="XP_013312199.1">
    <property type="nucleotide sequence ID" value="XM_013456745.1"/>
</dbReference>
<dbReference type="GO" id="GO:0019285">
    <property type="term" value="P:glycine betaine biosynthetic process from choline"/>
    <property type="evidence" value="ECO:0007669"/>
    <property type="project" value="UniProtKB-UniPathway"/>
</dbReference>
<protein>
    <recommendedName>
        <fullName evidence="6">Choline monooxygenase, chloroplastic</fullName>
        <ecNumber evidence="5">1.14.15.7</ecNumber>
    </recommendedName>
</protein>
<evidence type="ECO:0000256" key="1">
    <source>
        <dbReference type="ARBA" id="ARBA00001962"/>
    </source>
</evidence>
<accession>A0A0D2EAC7</accession>
<dbReference type="SUPFAM" id="SSF55961">
    <property type="entry name" value="Bet v1-like"/>
    <property type="match status" value="1"/>
</dbReference>
<comment type="function">
    <text evidence="2">Catalyzes the first step of the osmoprotectant glycine betaine synthesis.</text>
</comment>
<keyword evidence="10" id="KW-0408">Iron</keyword>
<evidence type="ECO:0000256" key="10">
    <source>
        <dbReference type="ARBA" id="ARBA00023004"/>
    </source>
</evidence>
<evidence type="ECO:0000256" key="12">
    <source>
        <dbReference type="ARBA" id="ARBA00049097"/>
    </source>
</evidence>
<evidence type="ECO:0000256" key="9">
    <source>
        <dbReference type="ARBA" id="ARBA00023002"/>
    </source>
</evidence>
<evidence type="ECO:0000259" key="13">
    <source>
        <dbReference type="PROSITE" id="PS51296"/>
    </source>
</evidence>
<dbReference type="SUPFAM" id="SSF50022">
    <property type="entry name" value="ISP domain"/>
    <property type="match status" value="1"/>
</dbReference>
<feature type="domain" description="Rieske" evidence="13">
    <location>
        <begin position="50"/>
        <end position="137"/>
    </location>
</feature>
<dbReference type="AlphaFoldDB" id="A0A0D2EAC7"/>
<dbReference type="STRING" id="348802.A0A0D2EAC7"/>
<evidence type="ECO:0000256" key="4">
    <source>
        <dbReference type="ARBA" id="ARBA00010848"/>
    </source>
</evidence>
<evidence type="ECO:0000313" key="14">
    <source>
        <dbReference type="EMBL" id="KIW51615.1"/>
    </source>
</evidence>
<dbReference type="PANTHER" id="PTHR43756:SF5">
    <property type="entry name" value="CHOLINE MONOOXYGENASE, CHLOROPLASTIC"/>
    <property type="match status" value="1"/>
</dbReference>
<name>A0A0D2EAC7_9EURO</name>
<dbReference type="InterPro" id="IPR001663">
    <property type="entry name" value="Rng_hydr_dOase-A"/>
</dbReference>
<sequence>MAILNYLGFGGSAPVAKPSSKSPVRALPASWYTSEDMYQLERRAIFSRRWMLITHKSRLSQGGDYLKFDIAGYEFVLCRDRKGQINGFHNVCRHRAFPVVQGQEGSTKVFACKYHGWSYGLDGKLAKAPKYDELEGFDKSQNGLFPIHVRVDACGFVWVNLDSKETPEIQWEEDFNGVDTQERYNVYNFDDYVLDHEYKLDGAYNWKILADNFNECYHCPTAHPDIPTLADIETHHVSGVDGYIKHQSVPTEEQKKLGMAIASTYFFPNVSISVLPHFIMLQRFLPNGPKSSSMHYQIYRNKNSSEEDFQRIHKLYAKVVSEDKMLCELSQKNLNAGVFVNGQMHPRLERGPLYFQQRAREAIWDHVEREKAAKQEIWPAQQNLPDDAVVSKEDVELCSGLSCQPHQRGLAW</sequence>
<dbReference type="Gene3D" id="3.90.380.10">
    <property type="entry name" value="Naphthalene 1,2-dioxygenase Alpha Subunit, Chain A, domain 1"/>
    <property type="match status" value="2"/>
</dbReference>
<dbReference type="InterPro" id="IPR017941">
    <property type="entry name" value="Rieske_2Fe-2S"/>
</dbReference>
<evidence type="ECO:0000256" key="5">
    <source>
        <dbReference type="ARBA" id="ARBA00012763"/>
    </source>
</evidence>
<evidence type="ECO:0000256" key="2">
    <source>
        <dbReference type="ARBA" id="ARBA00002149"/>
    </source>
</evidence>